<accession>A0A7Y2E816</accession>
<dbReference type="PANTHER" id="PTHR43434">
    <property type="entry name" value="PHOSPHOGLYCOLATE PHOSPHATASE"/>
    <property type="match status" value="1"/>
</dbReference>
<evidence type="ECO:0000313" key="2">
    <source>
        <dbReference type="Proteomes" id="UP000547674"/>
    </source>
</evidence>
<dbReference type="SFLD" id="SFLDS00003">
    <property type="entry name" value="Haloacid_Dehalogenase"/>
    <property type="match status" value="1"/>
</dbReference>
<dbReference type="Gene3D" id="1.10.150.240">
    <property type="entry name" value="Putative phosphatase, domain 2"/>
    <property type="match status" value="1"/>
</dbReference>
<comment type="caution">
    <text evidence="1">The sequence shown here is derived from an EMBL/GenBank/DDBJ whole genome shotgun (WGS) entry which is preliminary data.</text>
</comment>
<evidence type="ECO:0000313" key="1">
    <source>
        <dbReference type="EMBL" id="NNF06385.1"/>
    </source>
</evidence>
<dbReference type="GO" id="GO:0006281">
    <property type="term" value="P:DNA repair"/>
    <property type="evidence" value="ECO:0007669"/>
    <property type="project" value="TreeGrafter"/>
</dbReference>
<dbReference type="InterPro" id="IPR050155">
    <property type="entry name" value="HAD-like_hydrolase_sf"/>
</dbReference>
<gene>
    <name evidence="1" type="ORF">HKN21_06465</name>
</gene>
<dbReference type="Proteomes" id="UP000547674">
    <property type="component" value="Unassembled WGS sequence"/>
</dbReference>
<sequence length="247" mass="27255">MCHFQDKDSRYTPRMHLVLFDIDGTLIKGGGMGGRALRQAFEEVFSVSAVENSDLDKVHFGGRTDPAIITDMATALNLQIEDPLHPTFVEAFLRHLRSNVDTTPELKTCPYIPELLQSLHHDPRVCLGLITGNMEPGARIKLDPFELNPFFPIGGFGEDGFERHLLVGAAIERGRNHYDIGFDPEEVVVIGDTQNDIKAGRAHGCLTVGVATGWVEEENLQQANGSAVFKDLSPENGFASWLNEQLS</sequence>
<dbReference type="GO" id="GO:0005829">
    <property type="term" value="C:cytosol"/>
    <property type="evidence" value="ECO:0007669"/>
    <property type="project" value="TreeGrafter"/>
</dbReference>
<protein>
    <submittedName>
        <fullName evidence="1">HAD hydrolase-like protein</fullName>
    </submittedName>
</protein>
<dbReference type="AlphaFoldDB" id="A0A7Y2E816"/>
<organism evidence="1 2">
    <name type="scientific">Eiseniibacteriota bacterium</name>
    <dbReference type="NCBI Taxonomy" id="2212470"/>
    <lineage>
        <taxon>Bacteria</taxon>
        <taxon>Candidatus Eiseniibacteriota</taxon>
    </lineage>
</organism>
<dbReference type="Pfam" id="PF13419">
    <property type="entry name" value="HAD_2"/>
    <property type="match status" value="1"/>
</dbReference>
<dbReference type="EMBL" id="JABDJR010000243">
    <property type="protein sequence ID" value="NNF06385.1"/>
    <property type="molecule type" value="Genomic_DNA"/>
</dbReference>
<reference evidence="1 2" key="1">
    <citation type="submission" date="2020-03" db="EMBL/GenBank/DDBJ databases">
        <title>Metabolic flexibility allows generalist bacteria to become dominant in a frequently disturbed ecosystem.</title>
        <authorList>
            <person name="Chen Y.-J."/>
            <person name="Leung P.M."/>
            <person name="Bay S.K."/>
            <person name="Hugenholtz P."/>
            <person name="Kessler A.J."/>
            <person name="Shelley G."/>
            <person name="Waite D.W."/>
            <person name="Cook P.L."/>
            <person name="Greening C."/>
        </authorList>
    </citation>
    <scope>NUCLEOTIDE SEQUENCE [LARGE SCALE GENOMIC DNA]</scope>
    <source>
        <strain evidence="1">SS_bin_28</strain>
    </source>
</reference>
<dbReference type="PANTHER" id="PTHR43434:SF1">
    <property type="entry name" value="PHOSPHOGLYCOLATE PHOSPHATASE"/>
    <property type="match status" value="1"/>
</dbReference>
<dbReference type="InterPro" id="IPR023214">
    <property type="entry name" value="HAD_sf"/>
</dbReference>
<dbReference type="InterPro" id="IPR041492">
    <property type="entry name" value="HAD_2"/>
</dbReference>
<dbReference type="GO" id="GO:0008967">
    <property type="term" value="F:phosphoglycolate phosphatase activity"/>
    <property type="evidence" value="ECO:0007669"/>
    <property type="project" value="TreeGrafter"/>
</dbReference>
<dbReference type="SUPFAM" id="SSF56784">
    <property type="entry name" value="HAD-like"/>
    <property type="match status" value="1"/>
</dbReference>
<dbReference type="InterPro" id="IPR023198">
    <property type="entry name" value="PGP-like_dom2"/>
</dbReference>
<name>A0A7Y2E816_UNCEI</name>
<dbReference type="Gene3D" id="3.40.50.1000">
    <property type="entry name" value="HAD superfamily/HAD-like"/>
    <property type="match status" value="1"/>
</dbReference>
<keyword evidence="1" id="KW-0378">Hydrolase</keyword>
<proteinExistence type="predicted"/>
<dbReference type="SFLD" id="SFLDG01129">
    <property type="entry name" value="C1.5:_HAD__Beta-PGM__Phosphata"/>
    <property type="match status" value="1"/>
</dbReference>
<dbReference type="InterPro" id="IPR036412">
    <property type="entry name" value="HAD-like_sf"/>
</dbReference>